<feature type="non-terminal residue" evidence="1">
    <location>
        <position position="97"/>
    </location>
</feature>
<dbReference type="AlphaFoldDB" id="X1CC78"/>
<evidence type="ECO:0008006" key="2">
    <source>
        <dbReference type="Google" id="ProtNLM"/>
    </source>
</evidence>
<reference evidence="1" key="1">
    <citation type="journal article" date="2014" name="Front. Microbiol.">
        <title>High frequency of phylogenetically diverse reductive dehalogenase-homologous genes in deep subseafloor sedimentary metagenomes.</title>
        <authorList>
            <person name="Kawai M."/>
            <person name="Futagami T."/>
            <person name="Toyoda A."/>
            <person name="Takaki Y."/>
            <person name="Nishi S."/>
            <person name="Hori S."/>
            <person name="Arai W."/>
            <person name="Tsubouchi T."/>
            <person name="Morono Y."/>
            <person name="Uchiyama I."/>
            <person name="Ito T."/>
            <person name="Fujiyama A."/>
            <person name="Inagaki F."/>
            <person name="Takami H."/>
        </authorList>
    </citation>
    <scope>NUCLEOTIDE SEQUENCE</scope>
    <source>
        <strain evidence="1">Expedition CK06-06</strain>
    </source>
</reference>
<proteinExistence type="predicted"/>
<gene>
    <name evidence="1" type="ORF">S01H4_44778</name>
</gene>
<comment type="caution">
    <text evidence="1">The sequence shown here is derived from an EMBL/GenBank/DDBJ whole genome shotgun (WGS) entry which is preliminary data.</text>
</comment>
<evidence type="ECO:0000313" key="1">
    <source>
        <dbReference type="EMBL" id="GAG93878.1"/>
    </source>
</evidence>
<organism evidence="1">
    <name type="scientific">marine sediment metagenome</name>
    <dbReference type="NCBI Taxonomy" id="412755"/>
    <lineage>
        <taxon>unclassified sequences</taxon>
        <taxon>metagenomes</taxon>
        <taxon>ecological metagenomes</taxon>
    </lineage>
</organism>
<sequence>MYPPTRLGKASIQNLDFSLRVCYDLYTKCHIKNISYPLLTKAGELKTYFDKNPLVIMNFIEGKSQDNIKLSNKELVNISELLASLHKNTSKIELEKA</sequence>
<accession>X1CC78</accession>
<dbReference type="EMBL" id="BART01024867">
    <property type="protein sequence ID" value="GAG93878.1"/>
    <property type="molecule type" value="Genomic_DNA"/>
</dbReference>
<protein>
    <recommendedName>
        <fullName evidence="2">Aminoglycoside phosphotransferase domain-containing protein</fullName>
    </recommendedName>
</protein>
<name>X1CC78_9ZZZZ</name>
<dbReference type="Gene3D" id="3.30.200.20">
    <property type="entry name" value="Phosphorylase Kinase, domain 1"/>
    <property type="match status" value="1"/>
</dbReference>